<reference evidence="1 2" key="1">
    <citation type="journal article" date="2022" name="Plant J.">
        <title>Chromosome-level genome of Camellia lanceoleosa provides a valuable resource for understanding genome evolution and self-incompatibility.</title>
        <authorList>
            <person name="Gong W."/>
            <person name="Xiao S."/>
            <person name="Wang L."/>
            <person name="Liao Z."/>
            <person name="Chang Y."/>
            <person name="Mo W."/>
            <person name="Hu G."/>
            <person name="Li W."/>
            <person name="Zhao G."/>
            <person name="Zhu H."/>
            <person name="Hu X."/>
            <person name="Ji K."/>
            <person name="Xiang X."/>
            <person name="Song Q."/>
            <person name="Yuan D."/>
            <person name="Jin S."/>
            <person name="Zhang L."/>
        </authorList>
    </citation>
    <scope>NUCLEOTIDE SEQUENCE [LARGE SCALE GENOMIC DNA]</scope>
    <source>
        <strain evidence="1">SQ_2022a</strain>
    </source>
</reference>
<comment type="caution">
    <text evidence="1">The sequence shown here is derived from an EMBL/GenBank/DDBJ whole genome shotgun (WGS) entry which is preliminary data.</text>
</comment>
<dbReference type="EMBL" id="CM045763">
    <property type="protein sequence ID" value="KAI8022627.1"/>
    <property type="molecule type" value="Genomic_DNA"/>
</dbReference>
<proteinExistence type="predicted"/>
<gene>
    <name evidence="1" type="ORF">LOK49_LG03G01303</name>
</gene>
<evidence type="ECO:0000313" key="1">
    <source>
        <dbReference type="EMBL" id="KAI8022627.1"/>
    </source>
</evidence>
<protein>
    <submittedName>
        <fullName evidence="1">SNW/SKI-interacting protein A</fullName>
    </submittedName>
</protein>
<sequence>MTQSSHSHSKFVKYNPSGLNEGIVKMVVMAVEPLELPKLRVPKASGSPPVSVLHSLPWPVTVKDQQDWKIPPCVLNWKNPKGFTIPLDKCCQTNSSGIQDVQINDNFAKVSEALYVAEQKAREAVAMRSKVEKE</sequence>
<organism evidence="1 2">
    <name type="scientific">Camellia lanceoleosa</name>
    <dbReference type="NCBI Taxonomy" id="1840588"/>
    <lineage>
        <taxon>Eukaryota</taxon>
        <taxon>Viridiplantae</taxon>
        <taxon>Streptophyta</taxon>
        <taxon>Embryophyta</taxon>
        <taxon>Tracheophyta</taxon>
        <taxon>Spermatophyta</taxon>
        <taxon>Magnoliopsida</taxon>
        <taxon>eudicotyledons</taxon>
        <taxon>Gunneridae</taxon>
        <taxon>Pentapetalae</taxon>
        <taxon>asterids</taxon>
        <taxon>Ericales</taxon>
        <taxon>Theaceae</taxon>
        <taxon>Camellia</taxon>
    </lineage>
</organism>
<evidence type="ECO:0000313" key="2">
    <source>
        <dbReference type="Proteomes" id="UP001060215"/>
    </source>
</evidence>
<name>A0ACC0IBG4_9ERIC</name>
<keyword evidence="2" id="KW-1185">Reference proteome</keyword>
<accession>A0ACC0IBG4</accession>
<dbReference type="Proteomes" id="UP001060215">
    <property type="component" value="Chromosome 6"/>
</dbReference>